<dbReference type="InParanoid" id="M1DTG7"/>
<feature type="compositionally biased region" description="Pro residues" evidence="1">
    <location>
        <begin position="115"/>
        <end position="125"/>
    </location>
</feature>
<dbReference type="PaxDb" id="4113-PGSC0003DMT400094125"/>
<organism evidence="2 3">
    <name type="scientific">Solanum tuberosum</name>
    <name type="common">Potato</name>
    <dbReference type="NCBI Taxonomy" id="4113"/>
    <lineage>
        <taxon>Eukaryota</taxon>
        <taxon>Viridiplantae</taxon>
        <taxon>Streptophyta</taxon>
        <taxon>Embryophyta</taxon>
        <taxon>Tracheophyta</taxon>
        <taxon>Spermatophyta</taxon>
        <taxon>Magnoliopsida</taxon>
        <taxon>eudicotyledons</taxon>
        <taxon>Gunneridae</taxon>
        <taxon>Pentapetalae</taxon>
        <taxon>asterids</taxon>
        <taxon>lamiids</taxon>
        <taxon>Solanales</taxon>
        <taxon>Solanaceae</taxon>
        <taxon>Solanoideae</taxon>
        <taxon>Solaneae</taxon>
        <taxon>Solanum</taxon>
    </lineage>
</organism>
<dbReference type="EnsemblPlants" id="PGSC0003DMT400094125">
    <property type="protein sequence ID" value="PGSC0003DMT400094125"/>
    <property type="gene ID" value="PGSC0003DMG400043696"/>
</dbReference>
<dbReference type="HOGENOM" id="CLU_029307_5_1_1"/>
<accession>M1DTG7</accession>
<protein>
    <submittedName>
        <fullName evidence="2">Uncharacterized protein</fullName>
    </submittedName>
</protein>
<sequence length="125" mass="13533">MARPKVTGWNRPPQKRARGIVINKEAAAARAMVSKPPPERGKDKVKGPVQPTLMEESFDSEGVYATHLTSSESEGHSEGSSPASFSEPKDDHLLQARKAELRSKSMNDPSRISVPPLPLQPPALA</sequence>
<reference evidence="2" key="2">
    <citation type="submission" date="2015-06" db="UniProtKB">
        <authorList>
            <consortium name="EnsemblPlants"/>
        </authorList>
    </citation>
    <scope>IDENTIFICATION</scope>
    <source>
        <strain evidence="2">DM1-3 516 R44</strain>
    </source>
</reference>
<feature type="compositionally biased region" description="Basic and acidic residues" evidence="1">
    <location>
        <begin position="87"/>
        <end position="105"/>
    </location>
</feature>
<dbReference type="Proteomes" id="UP000011115">
    <property type="component" value="Unassembled WGS sequence"/>
</dbReference>
<dbReference type="AlphaFoldDB" id="M1DTG7"/>
<keyword evidence="3" id="KW-1185">Reference proteome</keyword>
<feature type="region of interest" description="Disordered" evidence="1">
    <location>
        <begin position="1"/>
        <end position="125"/>
    </location>
</feature>
<proteinExistence type="predicted"/>
<dbReference type="Gramene" id="PGSC0003DMT400094125">
    <property type="protein sequence ID" value="PGSC0003DMT400094125"/>
    <property type="gene ID" value="PGSC0003DMG400043696"/>
</dbReference>
<reference evidence="3" key="1">
    <citation type="journal article" date="2011" name="Nature">
        <title>Genome sequence and analysis of the tuber crop potato.</title>
        <authorList>
            <consortium name="The Potato Genome Sequencing Consortium"/>
        </authorList>
    </citation>
    <scope>NUCLEOTIDE SEQUENCE [LARGE SCALE GENOMIC DNA]</scope>
    <source>
        <strain evidence="3">cv. DM1-3 516 R44</strain>
    </source>
</reference>
<evidence type="ECO:0000313" key="3">
    <source>
        <dbReference type="Proteomes" id="UP000011115"/>
    </source>
</evidence>
<name>M1DTG7_SOLTU</name>
<evidence type="ECO:0000256" key="1">
    <source>
        <dbReference type="SAM" id="MobiDB-lite"/>
    </source>
</evidence>
<feature type="compositionally biased region" description="Basic and acidic residues" evidence="1">
    <location>
        <begin position="37"/>
        <end position="46"/>
    </location>
</feature>
<evidence type="ECO:0000313" key="2">
    <source>
        <dbReference type="EnsemblPlants" id="PGSC0003DMT400094125"/>
    </source>
</evidence>